<dbReference type="EMBL" id="MU003519">
    <property type="protein sequence ID" value="KAF2467686.1"/>
    <property type="molecule type" value="Genomic_DNA"/>
</dbReference>
<evidence type="ECO:0000313" key="2">
    <source>
        <dbReference type="Proteomes" id="UP000799755"/>
    </source>
</evidence>
<dbReference type="Proteomes" id="UP000799755">
    <property type="component" value="Unassembled WGS sequence"/>
</dbReference>
<name>A0ACB6QL95_9PLEO</name>
<gene>
    <name evidence="1" type="ORF">BDR25DRAFT_395173</name>
</gene>
<organism evidence="1 2">
    <name type="scientific">Lindgomyces ingoldianus</name>
    <dbReference type="NCBI Taxonomy" id="673940"/>
    <lineage>
        <taxon>Eukaryota</taxon>
        <taxon>Fungi</taxon>
        <taxon>Dikarya</taxon>
        <taxon>Ascomycota</taxon>
        <taxon>Pezizomycotina</taxon>
        <taxon>Dothideomycetes</taxon>
        <taxon>Pleosporomycetidae</taxon>
        <taxon>Pleosporales</taxon>
        <taxon>Lindgomycetaceae</taxon>
        <taxon>Lindgomyces</taxon>
    </lineage>
</organism>
<sequence length="302" mass="33415">MSLVDSSSNDKPYISAMLSAIKASPIRSSRTSKRETANKLYTTQSSATVRSTNSPFLFSFNLFLMKRKSIELLDVNGKIKQGPCFDQTRIPTPVRESSSNPESPEQAARLSKMLRGSPDPKSQNPGCRAVVFQSEGRNSLIGLLERIVRHLAEATFGFNRVIFTTQMLIPPQASPGNNPLVRDDNRLQNASPTVTRATCLRPVPKKKVMQGFLGPCGACINRPCAGDILRIRYHYLADLSPYVAQVVTDRVLLVQDSCEPSSSLKPTLSCGPLRNNLSSEEQTEWTLLPIDFHQKLDLLGEH</sequence>
<accession>A0ACB6QL95</accession>
<reference evidence="1" key="1">
    <citation type="journal article" date="2020" name="Stud. Mycol.">
        <title>101 Dothideomycetes genomes: a test case for predicting lifestyles and emergence of pathogens.</title>
        <authorList>
            <person name="Haridas S."/>
            <person name="Albert R."/>
            <person name="Binder M."/>
            <person name="Bloem J."/>
            <person name="Labutti K."/>
            <person name="Salamov A."/>
            <person name="Andreopoulos B."/>
            <person name="Baker S."/>
            <person name="Barry K."/>
            <person name="Bills G."/>
            <person name="Bluhm B."/>
            <person name="Cannon C."/>
            <person name="Castanera R."/>
            <person name="Culley D."/>
            <person name="Daum C."/>
            <person name="Ezra D."/>
            <person name="Gonzalez J."/>
            <person name="Henrissat B."/>
            <person name="Kuo A."/>
            <person name="Liang C."/>
            <person name="Lipzen A."/>
            <person name="Lutzoni F."/>
            <person name="Magnuson J."/>
            <person name="Mondo S."/>
            <person name="Nolan M."/>
            <person name="Ohm R."/>
            <person name="Pangilinan J."/>
            <person name="Park H.-J."/>
            <person name="Ramirez L."/>
            <person name="Alfaro M."/>
            <person name="Sun H."/>
            <person name="Tritt A."/>
            <person name="Yoshinaga Y."/>
            <person name="Zwiers L.-H."/>
            <person name="Turgeon B."/>
            <person name="Goodwin S."/>
            <person name="Spatafora J."/>
            <person name="Crous P."/>
            <person name="Grigoriev I."/>
        </authorList>
    </citation>
    <scope>NUCLEOTIDE SEQUENCE</scope>
    <source>
        <strain evidence="1">ATCC 200398</strain>
    </source>
</reference>
<comment type="caution">
    <text evidence="1">The sequence shown here is derived from an EMBL/GenBank/DDBJ whole genome shotgun (WGS) entry which is preliminary data.</text>
</comment>
<evidence type="ECO:0000313" key="1">
    <source>
        <dbReference type="EMBL" id="KAF2467686.1"/>
    </source>
</evidence>
<proteinExistence type="predicted"/>
<keyword evidence="2" id="KW-1185">Reference proteome</keyword>
<protein>
    <submittedName>
        <fullName evidence="1">Uncharacterized protein</fullName>
    </submittedName>
</protein>